<dbReference type="AlphaFoldDB" id="R0K880"/>
<name>R0K880_ANAPL</name>
<evidence type="ECO:0000313" key="1">
    <source>
        <dbReference type="EMBL" id="EOB06047.1"/>
    </source>
</evidence>
<sequence length="116" mass="12754">MATTSKTVVYNKGLSNSAEPSGCVNFECLIGCLRSVLYRFHGHPAPVIVHESSPGAEPPGELGERRHLLHPRDLVCRLVLGAVFGKWARRRAPLPVPSEEGKSTALGKWQHIRTVY</sequence>
<keyword evidence="2" id="KW-1185">Reference proteome</keyword>
<organism evidence="1 2">
    <name type="scientific">Anas platyrhynchos</name>
    <name type="common">Mallard</name>
    <name type="synonym">Anas boschas</name>
    <dbReference type="NCBI Taxonomy" id="8839"/>
    <lineage>
        <taxon>Eukaryota</taxon>
        <taxon>Metazoa</taxon>
        <taxon>Chordata</taxon>
        <taxon>Craniata</taxon>
        <taxon>Vertebrata</taxon>
        <taxon>Euteleostomi</taxon>
        <taxon>Archelosauria</taxon>
        <taxon>Archosauria</taxon>
        <taxon>Dinosauria</taxon>
        <taxon>Saurischia</taxon>
        <taxon>Theropoda</taxon>
        <taxon>Coelurosauria</taxon>
        <taxon>Aves</taxon>
        <taxon>Neognathae</taxon>
        <taxon>Galloanserae</taxon>
        <taxon>Anseriformes</taxon>
        <taxon>Anatidae</taxon>
        <taxon>Anatinae</taxon>
        <taxon>Anas</taxon>
    </lineage>
</organism>
<proteinExistence type="predicted"/>
<accession>R0K880</accession>
<dbReference type="EMBL" id="KB742644">
    <property type="protein sequence ID" value="EOB06047.1"/>
    <property type="molecule type" value="Genomic_DNA"/>
</dbReference>
<dbReference type="Proteomes" id="UP000296049">
    <property type="component" value="Unassembled WGS sequence"/>
</dbReference>
<gene>
    <name evidence="1" type="ORF">Anapl_16776</name>
</gene>
<reference evidence="2" key="1">
    <citation type="journal article" date="2013" name="Nat. Genet.">
        <title>The duck genome and transcriptome provide insight into an avian influenza virus reservoir species.</title>
        <authorList>
            <person name="Huang Y."/>
            <person name="Li Y."/>
            <person name="Burt D.W."/>
            <person name="Chen H."/>
            <person name="Zhang Y."/>
            <person name="Qian W."/>
            <person name="Kim H."/>
            <person name="Gan S."/>
            <person name="Zhao Y."/>
            <person name="Li J."/>
            <person name="Yi K."/>
            <person name="Feng H."/>
            <person name="Zhu P."/>
            <person name="Li B."/>
            <person name="Liu Q."/>
            <person name="Fairley S."/>
            <person name="Magor K.E."/>
            <person name="Du Z."/>
            <person name="Hu X."/>
            <person name="Goodman L."/>
            <person name="Tafer H."/>
            <person name="Vignal A."/>
            <person name="Lee T."/>
            <person name="Kim K.W."/>
            <person name="Sheng Z."/>
            <person name="An Y."/>
            <person name="Searle S."/>
            <person name="Herrero J."/>
            <person name="Groenen M.A."/>
            <person name="Crooijmans R.P."/>
            <person name="Faraut T."/>
            <person name="Cai Q."/>
            <person name="Webster R.G."/>
            <person name="Aldridge J.R."/>
            <person name="Warren W.C."/>
            <person name="Bartschat S."/>
            <person name="Kehr S."/>
            <person name="Marz M."/>
            <person name="Stadler P.F."/>
            <person name="Smith J."/>
            <person name="Kraus R.H."/>
            <person name="Zhao Y."/>
            <person name="Ren L."/>
            <person name="Fei J."/>
            <person name="Morisson M."/>
            <person name="Kaiser P."/>
            <person name="Griffin D.K."/>
            <person name="Rao M."/>
            <person name="Pitel F."/>
            <person name="Wang J."/>
            <person name="Li N."/>
        </authorList>
    </citation>
    <scope>NUCLEOTIDE SEQUENCE [LARGE SCALE GENOMIC DNA]</scope>
</reference>
<evidence type="ECO:0000313" key="2">
    <source>
        <dbReference type="Proteomes" id="UP000296049"/>
    </source>
</evidence>
<protein>
    <submittedName>
        <fullName evidence="1">Uncharacterized protein</fullName>
    </submittedName>
</protein>